<gene>
    <name evidence="3" type="ORF">IV501_06065</name>
</gene>
<organism evidence="3 4">
    <name type="scientific">Lacisediminihabitans changchengi</name>
    <dbReference type="NCBI Taxonomy" id="2787634"/>
    <lineage>
        <taxon>Bacteria</taxon>
        <taxon>Bacillati</taxon>
        <taxon>Actinomycetota</taxon>
        <taxon>Actinomycetes</taxon>
        <taxon>Micrococcales</taxon>
        <taxon>Microbacteriaceae</taxon>
        <taxon>Lacisediminihabitans</taxon>
    </lineage>
</organism>
<dbReference type="PANTHER" id="PTHR19372">
    <property type="entry name" value="SULFITE REDUCTASE"/>
    <property type="match status" value="1"/>
</dbReference>
<feature type="domain" description="Oxidoreductase molybdopterin-binding" evidence="2">
    <location>
        <begin position="239"/>
        <end position="392"/>
    </location>
</feature>
<dbReference type="Pfam" id="PF17957">
    <property type="entry name" value="Big_7"/>
    <property type="match status" value="1"/>
</dbReference>
<dbReference type="EMBL" id="JAEPES010000002">
    <property type="protein sequence ID" value="MBK4347194.1"/>
    <property type="molecule type" value="Genomic_DNA"/>
</dbReference>
<dbReference type="SUPFAM" id="SSF81296">
    <property type="entry name" value="E set domains"/>
    <property type="match status" value="1"/>
</dbReference>
<dbReference type="InterPro" id="IPR000572">
    <property type="entry name" value="OxRdtase_Mopterin-bd_dom"/>
</dbReference>
<reference evidence="3" key="1">
    <citation type="submission" date="2021-01" db="EMBL/GenBank/DDBJ databases">
        <title>Lacisediminihabitans sp. nov. strain G11-30, isolated from Antarctic Soil.</title>
        <authorList>
            <person name="Li J."/>
        </authorList>
    </citation>
    <scope>NUCLEOTIDE SEQUENCE</scope>
    <source>
        <strain evidence="3">G11-30</strain>
    </source>
</reference>
<dbReference type="SUPFAM" id="SSF56524">
    <property type="entry name" value="Oxidoreductase molybdopterin-binding domain"/>
    <property type="match status" value="1"/>
</dbReference>
<dbReference type="PANTHER" id="PTHR19372:SF7">
    <property type="entry name" value="SULFITE OXIDASE, MITOCHONDRIAL"/>
    <property type="match status" value="1"/>
</dbReference>
<dbReference type="RefSeq" id="WP_200555560.1">
    <property type="nucleotide sequence ID" value="NZ_JAEPES010000002.1"/>
</dbReference>
<evidence type="ECO:0000313" key="3">
    <source>
        <dbReference type="EMBL" id="MBK4347194.1"/>
    </source>
</evidence>
<sequence>MTTRTARWLAAFTGVVSAIVVLGAAELGSLVTGNAGSPIFAVGSLVIDLAPPGAKDLMISLFGTGDKAALLTLLAVIIVAGSAGAGILELRRPPFGVVVFGVASLIALIAVLTRAGSTGSDGVPTIIGAVVGVVVLRVAIQRLGVWRSAPVDGAASSTARRRFLTITVVAGAAALVAGTGVRIKNSGATVITEARKALKLPAPAVASPPVPSGAQLDVSGISPYITPNKDFYRIDTALVVPNVDADTWTLKVTGMVENEVEITFAELLKKPLTEHILTLTCVSNDVGGDLIGNARWLGWPIRELLALAVPKAGADMVLSTSIDGFTAGTPLDVLQDEQTDALLAVGMNGTPLPVEHGYPVRMVVPGLYGYVSATKWVVELEVTQFSKAQGYWTPRGWDAMGPVKLESRIDTPKDGARLSSGTTIPIAGVAWCQHIGVKQVELRVDDGPWNLATLADSVSADTWRQWVYQWEPTTGDHTFTVRATDANGQVQTQKYAPPAPNGAEGWASIGVTVG</sequence>
<dbReference type="Gene3D" id="3.90.420.10">
    <property type="entry name" value="Oxidoreductase, molybdopterin-binding domain"/>
    <property type="match status" value="1"/>
</dbReference>
<keyword evidence="1" id="KW-0472">Membrane</keyword>
<dbReference type="InterPro" id="IPR014756">
    <property type="entry name" value="Ig_E-set"/>
</dbReference>
<feature type="transmembrane region" description="Helical" evidence="1">
    <location>
        <begin position="68"/>
        <end position="88"/>
    </location>
</feature>
<dbReference type="GO" id="GO:0020037">
    <property type="term" value="F:heme binding"/>
    <property type="evidence" value="ECO:0007669"/>
    <property type="project" value="TreeGrafter"/>
</dbReference>
<keyword evidence="4" id="KW-1185">Reference proteome</keyword>
<dbReference type="AlphaFoldDB" id="A0A934W3G7"/>
<evidence type="ECO:0000256" key="1">
    <source>
        <dbReference type="SAM" id="Phobius"/>
    </source>
</evidence>
<dbReference type="GO" id="GO:0008482">
    <property type="term" value="F:sulfite oxidase activity"/>
    <property type="evidence" value="ECO:0007669"/>
    <property type="project" value="TreeGrafter"/>
</dbReference>
<keyword evidence="1" id="KW-1133">Transmembrane helix</keyword>
<accession>A0A934W3G7</accession>
<evidence type="ECO:0000313" key="4">
    <source>
        <dbReference type="Proteomes" id="UP000636458"/>
    </source>
</evidence>
<dbReference type="InterPro" id="IPR036374">
    <property type="entry name" value="OxRdtase_Mopterin-bd_sf"/>
</dbReference>
<keyword evidence="1" id="KW-0812">Transmembrane</keyword>
<proteinExistence type="predicted"/>
<dbReference type="Gene3D" id="2.60.40.650">
    <property type="match status" value="1"/>
</dbReference>
<name>A0A934W3G7_9MICO</name>
<feature type="transmembrane region" description="Helical" evidence="1">
    <location>
        <begin position="122"/>
        <end position="140"/>
    </location>
</feature>
<dbReference type="GO" id="GO:0006790">
    <property type="term" value="P:sulfur compound metabolic process"/>
    <property type="evidence" value="ECO:0007669"/>
    <property type="project" value="TreeGrafter"/>
</dbReference>
<feature type="transmembrane region" description="Helical" evidence="1">
    <location>
        <begin position="161"/>
        <end position="181"/>
    </location>
</feature>
<dbReference type="GO" id="GO:0043546">
    <property type="term" value="F:molybdopterin cofactor binding"/>
    <property type="evidence" value="ECO:0007669"/>
    <property type="project" value="TreeGrafter"/>
</dbReference>
<protein>
    <submittedName>
        <fullName evidence="3">Molybdopterin-dependent oxidoreductase</fullName>
    </submittedName>
</protein>
<dbReference type="Pfam" id="PF00174">
    <property type="entry name" value="Oxidored_molyb"/>
    <property type="match status" value="1"/>
</dbReference>
<dbReference type="Proteomes" id="UP000636458">
    <property type="component" value="Unassembled WGS sequence"/>
</dbReference>
<evidence type="ECO:0000259" key="2">
    <source>
        <dbReference type="Pfam" id="PF00174"/>
    </source>
</evidence>
<feature type="transmembrane region" description="Helical" evidence="1">
    <location>
        <begin position="95"/>
        <end position="116"/>
    </location>
</feature>
<comment type="caution">
    <text evidence="3">The sequence shown here is derived from an EMBL/GenBank/DDBJ whole genome shotgun (WGS) entry which is preliminary data.</text>
</comment>